<keyword evidence="3" id="KW-1185">Reference proteome</keyword>
<accession>A0ABV1L183</accession>
<dbReference type="InterPro" id="IPR024775">
    <property type="entry name" value="DinB-like"/>
</dbReference>
<name>A0ABV1L183_9BACL</name>
<dbReference type="SUPFAM" id="SSF109854">
    <property type="entry name" value="DinB/YfiT-like putative metalloenzymes"/>
    <property type="match status" value="1"/>
</dbReference>
<dbReference type="Pfam" id="PF12867">
    <property type="entry name" value="DinB_2"/>
    <property type="match status" value="1"/>
</dbReference>
<sequence>MNKIELLLQGWDSCYEKEEWNPPLTDVLNDVTAEQAIWRPDGEHVNTIWETVTHLIFYKERLLKRLTGEEIEYPSGLTNDDTFTVASTSEEDWLQTLSRLSAVHLGIRERLAVMPEEQFDRKIPSTPVGLWIHNLILHDSYHTGQIVFLRKLQGSWPSRRSFE</sequence>
<feature type="domain" description="DinB-like" evidence="1">
    <location>
        <begin position="25"/>
        <end position="146"/>
    </location>
</feature>
<comment type="caution">
    <text evidence="2">The sequence shown here is derived from an EMBL/GenBank/DDBJ whole genome shotgun (WGS) entry which is preliminary data.</text>
</comment>
<evidence type="ECO:0000313" key="2">
    <source>
        <dbReference type="EMBL" id="MEQ4486119.1"/>
    </source>
</evidence>
<protein>
    <submittedName>
        <fullName evidence="2">DinB family protein</fullName>
    </submittedName>
</protein>
<dbReference type="InterPro" id="IPR034660">
    <property type="entry name" value="DinB/YfiT-like"/>
</dbReference>
<dbReference type="Proteomes" id="UP001493487">
    <property type="component" value="Unassembled WGS sequence"/>
</dbReference>
<organism evidence="2 3">
    <name type="scientific">Cohnella silvisoli</name>
    <dbReference type="NCBI Taxonomy" id="2873699"/>
    <lineage>
        <taxon>Bacteria</taxon>
        <taxon>Bacillati</taxon>
        <taxon>Bacillota</taxon>
        <taxon>Bacilli</taxon>
        <taxon>Bacillales</taxon>
        <taxon>Paenibacillaceae</taxon>
        <taxon>Cohnella</taxon>
    </lineage>
</organism>
<dbReference type="Gene3D" id="1.20.120.450">
    <property type="entry name" value="dinb family like domain"/>
    <property type="match status" value="1"/>
</dbReference>
<proteinExistence type="predicted"/>
<evidence type="ECO:0000259" key="1">
    <source>
        <dbReference type="Pfam" id="PF12867"/>
    </source>
</evidence>
<gene>
    <name evidence="2" type="ORF">QJS35_27435</name>
</gene>
<reference evidence="2 3" key="1">
    <citation type="journal article" date="2023" name="Genome Announc.">
        <title>Pan-Genome Analyses of the Genus Cohnella and Proposal of the Novel Species Cohnella silvisoli sp. nov., Isolated from Forest Soil.</title>
        <authorList>
            <person name="Wang C."/>
            <person name="Mao L."/>
            <person name="Bao G."/>
            <person name="Zhu H."/>
        </authorList>
    </citation>
    <scope>NUCLEOTIDE SEQUENCE [LARGE SCALE GENOMIC DNA]</scope>
    <source>
        <strain evidence="2 3">NL03-T5-1</strain>
    </source>
</reference>
<dbReference type="RefSeq" id="WP_232189230.1">
    <property type="nucleotide sequence ID" value="NZ_JAIOAP010000018.1"/>
</dbReference>
<dbReference type="EMBL" id="JASKHM010000019">
    <property type="protein sequence ID" value="MEQ4486119.1"/>
    <property type="molecule type" value="Genomic_DNA"/>
</dbReference>
<evidence type="ECO:0000313" key="3">
    <source>
        <dbReference type="Proteomes" id="UP001493487"/>
    </source>
</evidence>